<organism evidence="3 4">
    <name type="scientific">Novimethylophilus kurashikiensis</name>
    <dbReference type="NCBI Taxonomy" id="1825523"/>
    <lineage>
        <taxon>Bacteria</taxon>
        <taxon>Pseudomonadati</taxon>
        <taxon>Pseudomonadota</taxon>
        <taxon>Betaproteobacteria</taxon>
        <taxon>Nitrosomonadales</taxon>
        <taxon>Methylophilaceae</taxon>
        <taxon>Novimethylophilus</taxon>
    </lineage>
</organism>
<dbReference type="RefSeq" id="WP_109015602.1">
    <property type="nucleotide sequence ID" value="NZ_BDOQ01000007.1"/>
</dbReference>
<feature type="chain" id="PRO_5015304145" evidence="2">
    <location>
        <begin position="26"/>
        <end position="257"/>
    </location>
</feature>
<feature type="region of interest" description="Disordered" evidence="1">
    <location>
        <begin position="154"/>
        <end position="257"/>
    </location>
</feature>
<protein>
    <submittedName>
        <fullName evidence="3">DNA mismatch repair protein MutL</fullName>
    </submittedName>
</protein>
<evidence type="ECO:0000256" key="1">
    <source>
        <dbReference type="SAM" id="MobiDB-lite"/>
    </source>
</evidence>
<dbReference type="Proteomes" id="UP000245081">
    <property type="component" value="Unassembled WGS sequence"/>
</dbReference>
<reference evidence="3 4" key="1">
    <citation type="journal article" date="2018" name="Environ. Microbiol.">
        <title>Isolation and genomic characterization of Novimethylophilus kurashikiensis gen. nov. sp. nov., a new lanthanide-dependent methylotrophic species of Methylophilaceae.</title>
        <authorList>
            <person name="Lv H."/>
            <person name="Sahin N."/>
            <person name="Tani A."/>
        </authorList>
    </citation>
    <scope>NUCLEOTIDE SEQUENCE [LARGE SCALE GENOMIC DNA]</scope>
    <source>
        <strain evidence="3 4">La2-4</strain>
    </source>
</reference>
<evidence type="ECO:0000256" key="2">
    <source>
        <dbReference type="SAM" id="SignalP"/>
    </source>
</evidence>
<sequence length="257" mass="26396">MNKSHLRTRLYSVALAVAASASLSACTSLGYRCPLDPNEKPESATACASMQESMDGAKHGAGGKISVLLDDKGRLVSPAMQQNKPAVPLAGAMPGAPEPYRNSSGEPVFEQPHVYQAWVPAFVDAEGNLHDGHHTWFSTPGRWSYGTTRDYSANSGGEALMRPAMPGDRPAGKIVQTDGKAPAQAQAKKDAKQAAQLSAQDKDKAALSNLSAAASSMGKPQPTNAQPGAGGQAPLPGSAATPAPTGTVTAPAINLAD</sequence>
<feature type="region of interest" description="Disordered" evidence="1">
    <location>
        <begin position="40"/>
        <end position="59"/>
    </location>
</feature>
<dbReference type="EMBL" id="BDOQ01000007">
    <property type="protein sequence ID" value="GBG14412.1"/>
    <property type="molecule type" value="Genomic_DNA"/>
</dbReference>
<name>A0A2R5F841_9PROT</name>
<accession>A0A2R5F841</accession>
<evidence type="ECO:0000313" key="4">
    <source>
        <dbReference type="Proteomes" id="UP000245081"/>
    </source>
</evidence>
<comment type="caution">
    <text evidence="3">The sequence shown here is derived from an EMBL/GenBank/DDBJ whole genome shotgun (WGS) entry which is preliminary data.</text>
</comment>
<keyword evidence="4" id="KW-1185">Reference proteome</keyword>
<keyword evidence="2" id="KW-0732">Signal</keyword>
<dbReference type="PROSITE" id="PS51257">
    <property type="entry name" value="PROKAR_LIPOPROTEIN"/>
    <property type="match status" value="1"/>
</dbReference>
<evidence type="ECO:0000313" key="3">
    <source>
        <dbReference type="EMBL" id="GBG14412.1"/>
    </source>
</evidence>
<proteinExistence type="predicted"/>
<gene>
    <name evidence="3" type="ORF">NMK_2011</name>
</gene>
<feature type="compositionally biased region" description="Low complexity" evidence="1">
    <location>
        <begin position="206"/>
        <end position="257"/>
    </location>
</feature>
<dbReference type="AlphaFoldDB" id="A0A2R5F841"/>
<feature type="signal peptide" evidence="2">
    <location>
        <begin position="1"/>
        <end position="25"/>
    </location>
</feature>